<dbReference type="Proteomes" id="UP000244173">
    <property type="component" value="Chromosome"/>
</dbReference>
<accession>A0A2S0PD66</accession>
<evidence type="ECO:0000313" key="3">
    <source>
        <dbReference type="EMBL" id="AVY95329.1"/>
    </source>
</evidence>
<dbReference type="SUPFAM" id="SSF54637">
    <property type="entry name" value="Thioesterase/thiol ester dehydrase-isomerase"/>
    <property type="match status" value="1"/>
</dbReference>
<dbReference type="PANTHER" id="PTHR43240">
    <property type="entry name" value="1,4-DIHYDROXY-2-NAPHTHOYL-COA THIOESTERASE 1"/>
    <property type="match status" value="1"/>
</dbReference>
<dbReference type="NCBIfam" id="TIGR00369">
    <property type="entry name" value="unchar_dom_1"/>
    <property type="match status" value="1"/>
</dbReference>
<dbReference type="InterPro" id="IPR003736">
    <property type="entry name" value="PAAI_dom"/>
</dbReference>
<dbReference type="KEGG" id="maer:DAI18_15745"/>
<dbReference type="CDD" id="cd03443">
    <property type="entry name" value="PaaI_thioesterase"/>
    <property type="match status" value="1"/>
</dbReference>
<dbReference type="Gene3D" id="3.10.129.10">
    <property type="entry name" value="Hotdog Thioesterase"/>
    <property type="match status" value="1"/>
</dbReference>
<sequence>MKSYMQRFQALRDAGDFAGIIDSIPYARLLGVEFAEESDGRLLFTLPFRQASIGNPILPALHGGVIGGFMENAALIQLMWVRESGEPPKTIDFSLDYLRSGKPDTLHARCEFTRQGKRIANMQITAWQDDENKPVAVARAHFLLN</sequence>
<dbReference type="OrthoDB" id="9813158at2"/>
<feature type="domain" description="Thioesterase" evidence="2">
    <location>
        <begin position="61"/>
        <end position="133"/>
    </location>
</feature>
<dbReference type="RefSeq" id="WP_028500149.1">
    <property type="nucleotide sequence ID" value="NZ_CP028519.1"/>
</dbReference>
<dbReference type="InterPro" id="IPR006683">
    <property type="entry name" value="Thioestr_dom"/>
</dbReference>
<dbReference type="GO" id="GO:0016289">
    <property type="term" value="F:acyl-CoA hydrolase activity"/>
    <property type="evidence" value="ECO:0007669"/>
    <property type="project" value="UniProtKB-ARBA"/>
</dbReference>
<organism evidence="3 4">
    <name type="scientific">Microvirgula aerodenitrificans</name>
    <dbReference type="NCBI Taxonomy" id="57480"/>
    <lineage>
        <taxon>Bacteria</taxon>
        <taxon>Pseudomonadati</taxon>
        <taxon>Pseudomonadota</taxon>
        <taxon>Betaproteobacteria</taxon>
        <taxon>Neisseriales</taxon>
        <taxon>Aquaspirillaceae</taxon>
        <taxon>Microvirgula</taxon>
    </lineage>
</organism>
<evidence type="ECO:0000259" key="2">
    <source>
        <dbReference type="Pfam" id="PF03061"/>
    </source>
</evidence>
<keyword evidence="4" id="KW-1185">Reference proteome</keyword>
<protein>
    <submittedName>
        <fullName evidence="3">PaaI family thioesterase</fullName>
    </submittedName>
</protein>
<dbReference type="AlphaFoldDB" id="A0A2S0PD66"/>
<dbReference type="STRING" id="1122240.GCA_000620105_03266"/>
<reference evidence="3 4" key="1">
    <citation type="submission" date="2018-04" db="EMBL/GenBank/DDBJ databases">
        <title>Denitrifier Microvirgula.</title>
        <authorList>
            <person name="Anderson E."/>
            <person name="Jang J."/>
            <person name="Ishii S."/>
        </authorList>
    </citation>
    <scope>NUCLEOTIDE SEQUENCE [LARGE SCALE GENOMIC DNA]</scope>
    <source>
        <strain evidence="3 4">BE2.4</strain>
    </source>
</reference>
<name>A0A2S0PD66_9NEIS</name>
<dbReference type="PANTHER" id="PTHR43240:SF3">
    <property type="entry name" value="THIOESTERASE DOMAIN-CONTAINING PROTEIN"/>
    <property type="match status" value="1"/>
</dbReference>
<dbReference type="EMBL" id="CP028519">
    <property type="protein sequence ID" value="AVY95329.1"/>
    <property type="molecule type" value="Genomic_DNA"/>
</dbReference>
<evidence type="ECO:0000313" key="4">
    <source>
        <dbReference type="Proteomes" id="UP000244173"/>
    </source>
</evidence>
<keyword evidence="1" id="KW-0378">Hydrolase</keyword>
<dbReference type="InterPro" id="IPR029069">
    <property type="entry name" value="HotDog_dom_sf"/>
</dbReference>
<proteinExistence type="predicted"/>
<evidence type="ECO:0000256" key="1">
    <source>
        <dbReference type="ARBA" id="ARBA00022801"/>
    </source>
</evidence>
<gene>
    <name evidence="3" type="ORF">DAI18_15745</name>
</gene>
<dbReference type="Pfam" id="PF03061">
    <property type="entry name" value="4HBT"/>
    <property type="match status" value="1"/>
</dbReference>